<name>A0ABY8CBG8_9GAMM</name>
<evidence type="ECO:0000313" key="1">
    <source>
        <dbReference type="EMBL" id="WEJ62025.1"/>
    </source>
</evidence>
<proteinExistence type="predicted"/>
<evidence type="ECO:0000313" key="2">
    <source>
        <dbReference type="Proteomes" id="UP001222275"/>
    </source>
</evidence>
<dbReference type="EMBL" id="CP102381">
    <property type="protein sequence ID" value="WEJ62025.1"/>
    <property type="molecule type" value="Genomic_DNA"/>
</dbReference>
<sequence length="145" mass="16411">MKPLLNQAHGALKNLLEDAQLFQALLEVGQDSLPAELKPHLIGVSFEKNCLLLQLDEAIWATQLRFYEPNLLGIYQEHFPHLELERVKVHILLQAPAPTRTKRIITPPSDEDAQEMLTISRKIKSPGLRDALKALSLRAKKNAHE</sequence>
<dbReference type="InterPro" id="IPR007922">
    <property type="entry name" value="DciA-like"/>
</dbReference>
<reference evidence="1 2" key="1">
    <citation type="submission" date="2022-06" db="EMBL/GenBank/DDBJ databases">
        <title>Thiomicrohabdus sp. nov, an obligately chemolithoautotrophic, sulfur-oxidizing bacterium isolated from beach of Guanyin Mountain. Amoy.</title>
        <authorList>
            <person name="Zhu H."/>
        </authorList>
    </citation>
    <scope>NUCLEOTIDE SEQUENCE [LARGE SCALE GENOMIC DNA]</scope>
    <source>
        <strain evidence="1 2">XGS-01</strain>
    </source>
</reference>
<dbReference type="Pfam" id="PF05258">
    <property type="entry name" value="DciA"/>
    <property type="match status" value="1"/>
</dbReference>
<protein>
    <submittedName>
        <fullName evidence="1">DUF721 domain-containing protein</fullName>
    </submittedName>
</protein>
<gene>
    <name evidence="1" type="ORF">NR989_08360</name>
</gene>
<organism evidence="1 2">
    <name type="scientific">Thiomicrorhabdus lithotrophica</name>
    <dbReference type="NCBI Taxonomy" id="2949997"/>
    <lineage>
        <taxon>Bacteria</taxon>
        <taxon>Pseudomonadati</taxon>
        <taxon>Pseudomonadota</taxon>
        <taxon>Gammaproteobacteria</taxon>
        <taxon>Thiotrichales</taxon>
        <taxon>Piscirickettsiaceae</taxon>
        <taxon>Thiomicrorhabdus</taxon>
    </lineage>
</organism>
<keyword evidence="2" id="KW-1185">Reference proteome</keyword>
<dbReference type="Proteomes" id="UP001222275">
    <property type="component" value="Chromosome"/>
</dbReference>
<accession>A0ABY8CBG8</accession>
<dbReference type="RefSeq" id="WP_275594282.1">
    <property type="nucleotide sequence ID" value="NZ_CP102381.1"/>
</dbReference>